<reference evidence="1" key="1">
    <citation type="submission" date="2019-04" db="EMBL/GenBank/DDBJ databases">
        <title>Microbes associate with the intestines of laboratory mice.</title>
        <authorList>
            <person name="Navarre W."/>
            <person name="Wong E."/>
            <person name="Huang K."/>
            <person name="Tropini C."/>
            <person name="Ng K."/>
            <person name="Yu B."/>
        </authorList>
    </citation>
    <scope>NUCLEOTIDE SEQUENCE</scope>
    <source>
        <strain evidence="1">NM73_A23</strain>
    </source>
</reference>
<name>A0AC61QTQ7_9BACT</name>
<gene>
    <name evidence="1" type="ORF">E5358_01505</name>
</gene>
<dbReference type="EMBL" id="SRZC01000002">
    <property type="protein sequence ID" value="TGX83880.1"/>
    <property type="molecule type" value="Genomic_DNA"/>
</dbReference>
<comment type="caution">
    <text evidence="1">The sequence shown here is derived from an EMBL/GenBank/DDBJ whole genome shotgun (WGS) entry which is preliminary data.</text>
</comment>
<dbReference type="Proteomes" id="UP000308886">
    <property type="component" value="Unassembled WGS sequence"/>
</dbReference>
<protein>
    <submittedName>
        <fullName evidence="1">Tetratricopeptide repeat protein</fullName>
    </submittedName>
</protein>
<proteinExistence type="predicted"/>
<evidence type="ECO:0000313" key="2">
    <source>
        <dbReference type="Proteomes" id="UP000308886"/>
    </source>
</evidence>
<organism evidence="1 2">
    <name type="scientific">Palleniella muris</name>
    <dbReference type="NCBI Taxonomy" id="3038145"/>
    <lineage>
        <taxon>Bacteria</taxon>
        <taxon>Pseudomonadati</taxon>
        <taxon>Bacteroidota</taxon>
        <taxon>Bacteroidia</taxon>
        <taxon>Bacteroidales</taxon>
        <taxon>Prevotellaceae</taxon>
        <taxon>Palleniella</taxon>
    </lineage>
</organism>
<keyword evidence="2" id="KW-1185">Reference proteome</keyword>
<evidence type="ECO:0000313" key="1">
    <source>
        <dbReference type="EMBL" id="TGX83880.1"/>
    </source>
</evidence>
<accession>A0AC61QTQ7</accession>
<sequence>MNLTELIQHPERMDRETLYDLRSLIALYPYHQTARLLMLRNLYLLHDATFDEELRKASVYITDRKVLFQLVEAAHYKLRKPEGPDAEQKKTARKDGGNAVSRTSELIDNFLDSLPEEKQEEKPATRRKPTPADATVDYVAYLLESSMLAEDEPEVEAPQMKGQSLIDDFISHERNPFTLPDFRDEESTEEPRGYVPPSQDDTPPQVTIYTETMAQIYVHQRRYSQALEIIKRLNLENPKKNAYFADQIRFLEKLIVNNNNKKTK</sequence>